<protein>
    <submittedName>
        <fullName evidence="1">Uncharacterized protein</fullName>
    </submittedName>
</protein>
<evidence type="ECO:0000313" key="2">
    <source>
        <dbReference type="Proteomes" id="UP000252355"/>
    </source>
</evidence>
<dbReference type="AlphaFoldDB" id="A0A367ZQF3"/>
<gene>
    <name evidence="1" type="ORF">OZSIB_4074</name>
</gene>
<name>A0A367ZQF3_9BACT</name>
<organism evidence="1 2">
    <name type="scientific">Candidatus Ozemobacter sibiricus</name>
    <dbReference type="NCBI Taxonomy" id="2268124"/>
    <lineage>
        <taxon>Bacteria</taxon>
        <taxon>Candidatus Ozemobacteria</taxon>
        <taxon>Candidatus Ozemobacterales</taxon>
        <taxon>Candidatus Ozemobacteraceae</taxon>
        <taxon>Candidatus Ozemobacter</taxon>
    </lineage>
</organism>
<accession>A0A367ZQF3</accession>
<dbReference type="Proteomes" id="UP000252355">
    <property type="component" value="Unassembled WGS sequence"/>
</dbReference>
<reference evidence="1 2" key="1">
    <citation type="submission" date="2018-05" db="EMBL/GenBank/DDBJ databases">
        <title>A metagenomic window into the 2 km-deep terrestrial subsurface aquifer revealed taxonomically and functionally diverse microbial community comprising novel uncultured bacterial lineages.</title>
        <authorList>
            <person name="Kadnikov V.V."/>
            <person name="Mardanov A.V."/>
            <person name="Beletsky A.V."/>
            <person name="Banks D."/>
            <person name="Pimenov N.V."/>
            <person name="Frank Y.A."/>
            <person name="Karnachuk O.V."/>
            <person name="Ravin N.V."/>
        </authorList>
    </citation>
    <scope>NUCLEOTIDE SEQUENCE [LARGE SCALE GENOMIC DNA]</scope>
    <source>
        <strain evidence="1">BY5</strain>
    </source>
</reference>
<evidence type="ECO:0000313" key="1">
    <source>
        <dbReference type="EMBL" id="RCK79602.1"/>
    </source>
</evidence>
<proteinExistence type="predicted"/>
<sequence>MPFDSKFEFIIQFEKILGDMKKKNPETYQRNLYFLSSEPMETILPVLQKFFPSDKPLIDTLTRKDIDLMLMRILRSEVVTLQGEGERLVAKGKAIVSQFGFLPPVAFFFLFNGAELFEAMVDRIYQDLKRRGKPMPLSEIWKRFSAPLTASYELKSLFTKDLLFKIRQRLKNNLEKDRRFVIDARSPKKLDVGLAEWGDLASLAR</sequence>
<dbReference type="EMBL" id="QOQW01000011">
    <property type="protein sequence ID" value="RCK79602.1"/>
    <property type="molecule type" value="Genomic_DNA"/>
</dbReference>
<comment type="caution">
    <text evidence="1">The sequence shown here is derived from an EMBL/GenBank/DDBJ whole genome shotgun (WGS) entry which is preliminary data.</text>
</comment>